<dbReference type="Proteomes" id="UP000192257">
    <property type="component" value="Unassembled WGS sequence"/>
</dbReference>
<sequence length="169" mass="19295">MTPLSPYDILEVPSSASIAEIRAAFKRLALLTHPDKIHNVNQLGDNMILLREPQPFHVIKEASEILMDPLRRAQYDHGQQQSYVRSVGVVSDTYDLSEFDLKDERILCRSDEKENNVVIIRVYALECRCGGSFELFLTQQESEMQEIEKLCECDCCSLVISVTWKGNSK</sequence>
<dbReference type="AlphaFoldDB" id="A0A1X0P737"/>
<organism evidence="7 8">
    <name type="scientific">Trypanosoma theileri</name>
    <dbReference type="NCBI Taxonomy" id="67003"/>
    <lineage>
        <taxon>Eukaryota</taxon>
        <taxon>Discoba</taxon>
        <taxon>Euglenozoa</taxon>
        <taxon>Kinetoplastea</taxon>
        <taxon>Metakinetoplastina</taxon>
        <taxon>Trypanosomatida</taxon>
        <taxon>Trypanosomatidae</taxon>
        <taxon>Trypanosoma</taxon>
    </lineage>
</organism>
<keyword evidence="2" id="KW-0479">Metal-binding</keyword>
<dbReference type="SMART" id="SM00271">
    <property type="entry name" value="DnaJ"/>
    <property type="match status" value="1"/>
</dbReference>
<keyword evidence="4" id="KW-0408">Iron</keyword>
<evidence type="ECO:0000256" key="2">
    <source>
        <dbReference type="ARBA" id="ARBA00022723"/>
    </source>
</evidence>
<dbReference type="STRING" id="67003.A0A1X0P737"/>
<dbReference type="Gene3D" id="3.10.660.10">
    <property type="entry name" value="DPH Zinc finger"/>
    <property type="match status" value="1"/>
</dbReference>
<dbReference type="Gene3D" id="1.10.287.110">
    <property type="entry name" value="DnaJ domain"/>
    <property type="match status" value="1"/>
</dbReference>
<dbReference type="Pfam" id="PF05207">
    <property type="entry name" value="Zn_ribbon_CSL"/>
    <property type="match status" value="1"/>
</dbReference>
<evidence type="ECO:0000256" key="1">
    <source>
        <dbReference type="ARBA" id="ARBA00006169"/>
    </source>
</evidence>
<dbReference type="GO" id="GO:0001671">
    <property type="term" value="F:ATPase activator activity"/>
    <property type="evidence" value="ECO:0007669"/>
    <property type="project" value="TreeGrafter"/>
</dbReference>
<name>A0A1X0P737_9TRYP</name>
<dbReference type="InterPro" id="IPR007872">
    <property type="entry name" value="DPH_MB_dom"/>
</dbReference>
<dbReference type="PROSITE" id="PS50076">
    <property type="entry name" value="DNAJ_2"/>
    <property type="match status" value="1"/>
</dbReference>
<evidence type="ECO:0000259" key="5">
    <source>
        <dbReference type="PROSITE" id="PS50076"/>
    </source>
</evidence>
<reference evidence="7 8" key="1">
    <citation type="submission" date="2017-03" db="EMBL/GenBank/DDBJ databases">
        <title>An alternative strategy for trypanosome survival in the mammalian bloodstream revealed through genome and transcriptome analysis of the ubiquitous bovine parasite Trypanosoma (Megatrypanum) theileri.</title>
        <authorList>
            <person name="Kelly S."/>
            <person name="Ivens A."/>
            <person name="Mott A."/>
            <person name="O'Neill E."/>
            <person name="Emms D."/>
            <person name="Macleod O."/>
            <person name="Voorheis P."/>
            <person name="Matthews J."/>
            <person name="Matthews K."/>
            <person name="Carrington M."/>
        </authorList>
    </citation>
    <scope>NUCLEOTIDE SEQUENCE [LARGE SCALE GENOMIC DNA]</scope>
    <source>
        <strain evidence="7">Edinburgh</strain>
    </source>
</reference>
<dbReference type="InterPro" id="IPR036671">
    <property type="entry name" value="DPH_MB_sf"/>
</dbReference>
<feature type="domain" description="J" evidence="5">
    <location>
        <begin position="5"/>
        <end position="79"/>
    </location>
</feature>
<evidence type="ECO:0000313" key="8">
    <source>
        <dbReference type="Proteomes" id="UP000192257"/>
    </source>
</evidence>
<dbReference type="SUPFAM" id="SSF46565">
    <property type="entry name" value="Chaperone J-domain"/>
    <property type="match status" value="1"/>
</dbReference>
<dbReference type="PANTHER" id="PTHR45255">
    <property type="entry name" value="DNAJ HOMOLOG SUBFAMILY C MEMBER 24"/>
    <property type="match status" value="1"/>
</dbReference>
<dbReference type="OrthoDB" id="10250354at2759"/>
<gene>
    <name evidence="7" type="ORF">TM35_000034970</name>
</gene>
<dbReference type="PANTHER" id="PTHR45255:SF1">
    <property type="entry name" value="DNAJ HOMOLOG SUBFAMILY C MEMBER 24"/>
    <property type="match status" value="1"/>
</dbReference>
<evidence type="ECO:0000256" key="4">
    <source>
        <dbReference type="ARBA" id="ARBA00023004"/>
    </source>
</evidence>
<evidence type="ECO:0000259" key="6">
    <source>
        <dbReference type="PROSITE" id="PS51074"/>
    </source>
</evidence>
<dbReference type="GO" id="GO:0008198">
    <property type="term" value="F:ferrous iron binding"/>
    <property type="evidence" value="ECO:0007669"/>
    <property type="project" value="TreeGrafter"/>
</dbReference>
<dbReference type="PROSITE" id="PS51074">
    <property type="entry name" value="DPH_MB"/>
    <property type="match status" value="1"/>
</dbReference>
<dbReference type="GeneID" id="39982044"/>
<evidence type="ECO:0000313" key="7">
    <source>
        <dbReference type="EMBL" id="ORC92744.1"/>
    </source>
</evidence>
<dbReference type="Pfam" id="PF00226">
    <property type="entry name" value="DnaJ"/>
    <property type="match status" value="1"/>
</dbReference>
<dbReference type="CDD" id="cd06257">
    <property type="entry name" value="DnaJ"/>
    <property type="match status" value="1"/>
</dbReference>
<dbReference type="VEuPathDB" id="TriTrypDB:TM35_000034970"/>
<protein>
    <submittedName>
        <fullName evidence="7">Chaperone DnaJ protein</fullName>
    </submittedName>
</protein>
<dbReference type="RefSeq" id="XP_028886810.1">
    <property type="nucleotide sequence ID" value="XM_029022264.1"/>
</dbReference>
<accession>A0A1X0P737</accession>
<evidence type="ECO:0000256" key="3">
    <source>
        <dbReference type="ARBA" id="ARBA00022833"/>
    </source>
</evidence>
<keyword evidence="8" id="KW-1185">Reference proteome</keyword>
<dbReference type="PRINTS" id="PR00625">
    <property type="entry name" value="JDOMAIN"/>
</dbReference>
<dbReference type="InterPro" id="IPR001623">
    <property type="entry name" value="DnaJ_domain"/>
</dbReference>
<comment type="similarity">
    <text evidence="1">Belongs to the DPH4 family.</text>
</comment>
<feature type="domain" description="DPH-type MB" evidence="6">
    <location>
        <begin position="90"/>
        <end position="165"/>
    </location>
</feature>
<comment type="caution">
    <text evidence="7">The sequence shown here is derived from an EMBL/GenBank/DDBJ whole genome shotgun (WGS) entry which is preliminary data.</text>
</comment>
<dbReference type="SUPFAM" id="SSF144217">
    <property type="entry name" value="CSL zinc finger"/>
    <property type="match status" value="1"/>
</dbReference>
<dbReference type="EMBL" id="NBCO01000003">
    <property type="protein sequence ID" value="ORC92744.1"/>
    <property type="molecule type" value="Genomic_DNA"/>
</dbReference>
<proteinExistence type="inferred from homology"/>
<keyword evidence="3" id="KW-0862">Zinc</keyword>
<dbReference type="InterPro" id="IPR036869">
    <property type="entry name" value="J_dom_sf"/>
</dbReference>